<proteinExistence type="predicted"/>
<keyword evidence="1" id="KW-0732">Signal</keyword>
<dbReference type="PROSITE" id="PS51318">
    <property type="entry name" value="TAT"/>
    <property type="match status" value="1"/>
</dbReference>
<dbReference type="RefSeq" id="WP_200785692.1">
    <property type="nucleotide sequence ID" value="NZ_FOCW01000001.1"/>
</dbReference>
<dbReference type="EMBL" id="FOCW01000001">
    <property type="protein sequence ID" value="SEN05580.1"/>
    <property type="molecule type" value="Genomic_DNA"/>
</dbReference>
<evidence type="ECO:0000313" key="3">
    <source>
        <dbReference type="Proteomes" id="UP000199531"/>
    </source>
</evidence>
<dbReference type="Gene3D" id="3.10.450.50">
    <property type="match status" value="1"/>
</dbReference>
<dbReference type="InterPro" id="IPR008869">
    <property type="entry name" value="MlaC/ttg2D"/>
</dbReference>
<feature type="signal peptide" evidence="1">
    <location>
        <begin position="1"/>
        <end position="27"/>
    </location>
</feature>
<accession>A0A1H8DE64</accession>
<name>A0A1H8DE64_9BURK</name>
<protein>
    <submittedName>
        <fullName evidence="2">Phospholipid transport system substrate-binding protein</fullName>
    </submittedName>
</protein>
<dbReference type="PANTHER" id="PTHR36573">
    <property type="entry name" value="INTERMEMBRANE PHOSPHOLIPID TRANSPORT SYSTEM BINDING PROTEIN MLAC"/>
    <property type="match status" value="1"/>
</dbReference>
<organism evidence="2 3">
    <name type="scientific">Brachymonas denitrificans DSM 15123</name>
    <dbReference type="NCBI Taxonomy" id="1121117"/>
    <lineage>
        <taxon>Bacteria</taxon>
        <taxon>Pseudomonadati</taxon>
        <taxon>Pseudomonadota</taxon>
        <taxon>Betaproteobacteria</taxon>
        <taxon>Burkholderiales</taxon>
        <taxon>Comamonadaceae</taxon>
        <taxon>Brachymonas</taxon>
    </lineage>
</organism>
<dbReference type="Pfam" id="PF05494">
    <property type="entry name" value="MlaC"/>
    <property type="match status" value="1"/>
</dbReference>
<gene>
    <name evidence="2" type="ORF">SAMN02745977_00292</name>
</gene>
<reference evidence="2 3" key="1">
    <citation type="submission" date="2016-10" db="EMBL/GenBank/DDBJ databases">
        <authorList>
            <person name="de Groot N.N."/>
        </authorList>
    </citation>
    <scope>NUCLEOTIDE SEQUENCE [LARGE SCALE GENOMIC DNA]</scope>
    <source>
        <strain evidence="2 3">DSM 15123</strain>
    </source>
</reference>
<evidence type="ECO:0000256" key="1">
    <source>
        <dbReference type="SAM" id="SignalP"/>
    </source>
</evidence>
<keyword evidence="3" id="KW-1185">Reference proteome</keyword>
<dbReference type="AlphaFoldDB" id="A0A1H8DE64"/>
<feature type="chain" id="PRO_5011685952" evidence="1">
    <location>
        <begin position="28"/>
        <end position="213"/>
    </location>
</feature>
<evidence type="ECO:0000313" key="2">
    <source>
        <dbReference type="EMBL" id="SEN05580.1"/>
    </source>
</evidence>
<dbReference type="PANTHER" id="PTHR36573:SF1">
    <property type="entry name" value="INTERMEMBRANE PHOSPHOLIPID TRANSPORT SYSTEM BINDING PROTEIN MLAC"/>
    <property type="match status" value="1"/>
</dbReference>
<dbReference type="STRING" id="1121117.SAMN02745977_00292"/>
<dbReference type="PIRSF" id="PIRSF004649">
    <property type="entry name" value="MlaC"/>
    <property type="match status" value="1"/>
</dbReference>
<dbReference type="Proteomes" id="UP000199531">
    <property type="component" value="Unassembled WGS sequence"/>
</dbReference>
<dbReference type="InterPro" id="IPR006311">
    <property type="entry name" value="TAT_signal"/>
</dbReference>
<dbReference type="Gene3D" id="1.10.10.640">
    <property type="entry name" value="phospholipid-binding protein"/>
    <property type="match status" value="1"/>
</dbReference>
<sequence length="213" mass="22467">MMMNRRTLTRIAGAAALAAAVATPSFAADLAPDAMVLKVSGETLAAIKADRALQGGDINKIIALVDSKVMPHVDFARMTASAVGPAWRNATPAQKGQLQQEFKRLLVRTYAGAFNAVGNREVKVLPMRAGSAGANDVVVRSQLVGSGDPVSLDYRLTRTPGKGLGWKAYNLNIGGVWMIDSYKQQFAQEVNTKGIDGLIATLAAKNKSNAAGK</sequence>